<gene>
    <name evidence="2" type="ORF">DWY25_12890</name>
</gene>
<reference evidence="2 3" key="1">
    <citation type="submission" date="2018-08" db="EMBL/GenBank/DDBJ databases">
        <title>A genome reference for cultivated species of the human gut microbiota.</title>
        <authorList>
            <person name="Zou Y."/>
            <person name="Xue W."/>
            <person name="Luo G."/>
        </authorList>
    </citation>
    <scope>NUCLEOTIDE SEQUENCE [LARGE SCALE GENOMIC DNA]</scope>
    <source>
        <strain evidence="2 3">AF24-29</strain>
    </source>
</reference>
<keyword evidence="2" id="KW-0378">Hydrolase</keyword>
<dbReference type="InterPro" id="IPR000073">
    <property type="entry name" value="AB_hydrolase_1"/>
</dbReference>
<dbReference type="AlphaFoldDB" id="A0A412FUQ9"/>
<dbReference type="RefSeq" id="WP_117895569.1">
    <property type="nucleotide sequence ID" value="NZ_CABJCV010000017.1"/>
</dbReference>
<dbReference type="Pfam" id="PF12697">
    <property type="entry name" value="Abhydrolase_6"/>
    <property type="match status" value="1"/>
</dbReference>
<dbReference type="InterPro" id="IPR050266">
    <property type="entry name" value="AB_hydrolase_sf"/>
</dbReference>
<sequence length="206" mass="23033">MKTILLHGLGQTPSSWDSTIQFLEQQSEIIVPDLFSFIKGNPVKYESLYSAFAEYCIHFHEPLNLCGLSLGGILALRLAIEHPEIVHSLILIGARYNVPKILFKIQNGIFKLMPDQTFKQMGMAKRDFISLSESMTDIDLENGLGCIQCRTLVICGEKDKANKKASQVLQKKISTAEICLVEKAGHEVNIDNPQKLALLISDFVKQ</sequence>
<dbReference type="Gene3D" id="3.40.50.1820">
    <property type="entry name" value="alpha/beta hydrolase"/>
    <property type="match status" value="1"/>
</dbReference>
<accession>A0A412FUQ9</accession>
<name>A0A412FUQ9_9FIRM</name>
<dbReference type="GO" id="GO:0016020">
    <property type="term" value="C:membrane"/>
    <property type="evidence" value="ECO:0007669"/>
    <property type="project" value="TreeGrafter"/>
</dbReference>
<dbReference type="PANTHER" id="PTHR43798">
    <property type="entry name" value="MONOACYLGLYCEROL LIPASE"/>
    <property type="match status" value="1"/>
</dbReference>
<evidence type="ECO:0000259" key="1">
    <source>
        <dbReference type="Pfam" id="PF12697"/>
    </source>
</evidence>
<dbReference type="GeneID" id="83016292"/>
<protein>
    <submittedName>
        <fullName evidence="2">Alpha/beta hydrolase</fullName>
    </submittedName>
</protein>
<proteinExistence type="predicted"/>
<dbReference type="GO" id="GO:0047372">
    <property type="term" value="F:monoacylglycerol lipase activity"/>
    <property type="evidence" value="ECO:0007669"/>
    <property type="project" value="TreeGrafter"/>
</dbReference>
<dbReference type="Proteomes" id="UP000284178">
    <property type="component" value="Unassembled WGS sequence"/>
</dbReference>
<dbReference type="PANTHER" id="PTHR43798:SF33">
    <property type="entry name" value="HYDROLASE, PUTATIVE (AFU_ORTHOLOGUE AFUA_2G14860)-RELATED"/>
    <property type="match status" value="1"/>
</dbReference>
<keyword evidence="3" id="KW-1185">Reference proteome</keyword>
<dbReference type="InterPro" id="IPR029058">
    <property type="entry name" value="AB_hydrolase_fold"/>
</dbReference>
<organism evidence="2 3">
    <name type="scientific">Holdemania filiformis</name>
    <dbReference type="NCBI Taxonomy" id="61171"/>
    <lineage>
        <taxon>Bacteria</taxon>
        <taxon>Bacillati</taxon>
        <taxon>Bacillota</taxon>
        <taxon>Erysipelotrichia</taxon>
        <taxon>Erysipelotrichales</taxon>
        <taxon>Erysipelotrichaceae</taxon>
        <taxon>Holdemania</taxon>
    </lineage>
</organism>
<evidence type="ECO:0000313" key="3">
    <source>
        <dbReference type="Proteomes" id="UP000284178"/>
    </source>
</evidence>
<dbReference type="GO" id="GO:0046464">
    <property type="term" value="P:acylglycerol catabolic process"/>
    <property type="evidence" value="ECO:0007669"/>
    <property type="project" value="TreeGrafter"/>
</dbReference>
<dbReference type="EMBL" id="QRUP01000017">
    <property type="protein sequence ID" value="RGR71902.1"/>
    <property type="molecule type" value="Genomic_DNA"/>
</dbReference>
<comment type="caution">
    <text evidence="2">The sequence shown here is derived from an EMBL/GenBank/DDBJ whole genome shotgun (WGS) entry which is preliminary data.</text>
</comment>
<dbReference type="SUPFAM" id="SSF53474">
    <property type="entry name" value="alpha/beta-Hydrolases"/>
    <property type="match status" value="1"/>
</dbReference>
<evidence type="ECO:0000313" key="2">
    <source>
        <dbReference type="EMBL" id="RGR71902.1"/>
    </source>
</evidence>
<feature type="domain" description="AB hydrolase-1" evidence="1">
    <location>
        <begin position="4"/>
        <end position="197"/>
    </location>
</feature>